<dbReference type="InterPro" id="IPR036420">
    <property type="entry name" value="BRCT_dom_sf"/>
</dbReference>
<feature type="compositionally biased region" description="Basic and acidic residues" evidence="5">
    <location>
        <begin position="608"/>
        <end position="621"/>
    </location>
</feature>
<evidence type="ECO:0000313" key="8">
    <source>
        <dbReference type="EMBL" id="RLU18185.1"/>
    </source>
</evidence>
<organism evidence="7 9">
    <name type="scientific">Ooceraea biroi</name>
    <name type="common">Clonal raider ant</name>
    <name type="synonym">Cerapachys biroi</name>
    <dbReference type="NCBI Taxonomy" id="2015173"/>
    <lineage>
        <taxon>Eukaryota</taxon>
        <taxon>Metazoa</taxon>
        <taxon>Ecdysozoa</taxon>
        <taxon>Arthropoda</taxon>
        <taxon>Hexapoda</taxon>
        <taxon>Insecta</taxon>
        <taxon>Pterygota</taxon>
        <taxon>Neoptera</taxon>
        <taxon>Endopterygota</taxon>
        <taxon>Hymenoptera</taxon>
        <taxon>Apocrita</taxon>
        <taxon>Aculeata</taxon>
        <taxon>Formicoidea</taxon>
        <taxon>Formicidae</taxon>
        <taxon>Dorylinae</taxon>
        <taxon>Ooceraea</taxon>
    </lineage>
</organism>
<dbReference type="FunFam" id="3.40.50.10190:FF:000002">
    <property type="entry name" value="Pescadillo homolog"/>
    <property type="match status" value="1"/>
</dbReference>
<evidence type="ECO:0000256" key="5">
    <source>
        <dbReference type="SAM" id="MobiDB-lite"/>
    </source>
</evidence>
<evidence type="ECO:0000256" key="3">
    <source>
        <dbReference type="ARBA" id="ARBA00023242"/>
    </source>
</evidence>
<gene>
    <name evidence="8" type="ORF">DMN91_010428</name>
    <name evidence="7" type="ORF">X777_02934</name>
</gene>
<dbReference type="HAMAP" id="MF_03028">
    <property type="entry name" value="Pescadillo"/>
    <property type="match status" value="1"/>
</dbReference>
<keyword evidence="3 4" id="KW-0539">Nucleus</keyword>
<dbReference type="STRING" id="2015173.A0A026WJX8"/>
<dbReference type="Gene3D" id="3.40.50.10190">
    <property type="entry name" value="BRCT domain"/>
    <property type="match status" value="1"/>
</dbReference>
<dbReference type="SMART" id="SM00292">
    <property type="entry name" value="BRCT"/>
    <property type="match status" value="1"/>
</dbReference>
<dbReference type="GO" id="GO:0030687">
    <property type="term" value="C:preribosome, large subunit precursor"/>
    <property type="evidence" value="ECO:0007669"/>
    <property type="project" value="UniProtKB-UniRule"/>
</dbReference>
<evidence type="ECO:0000256" key="1">
    <source>
        <dbReference type="ARBA" id="ARBA00022517"/>
    </source>
</evidence>
<dbReference type="PANTHER" id="PTHR12221">
    <property type="entry name" value="PESCADILLO - RELATED"/>
    <property type="match status" value="1"/>
</dbReference>
<dbReference type="InterPro" id="IPR001357">
    <property type="entry name" value="BRCT_dom"/>
</dbReference>
<keyword evidence="2 4" id="KW-0698">rRNA processing</keyword>
<dbReference type="Pfam" id="PF06732">
    <property type="entry name" value="Pescadillo_N"/>
    <property type="match status" value="1"/>
</dbReference>
<evidence type="ECO:0000313" key="9">
    <source>
        <dbReference type="Proteomes" id="UP000053097"/>
    </source>
</evidence>
<dbReference type="GO" id="GO:0070545">
    <property type="term" value="C:PeBoW complex"/>
    <property type="evidence" value="ECO:0007669"/>
    <property type="project" value="TreeGrafter"/>
</dbReference>
<reference evidence="7 9" key="1">
    <citation type="journal article" date="2014" name="Curr. Biol.">
        <title>The genome of the clonal raider ant Cerapachys biroi.</title>
        <authorList>
            <person name="Oxley P.R."/>
            <person name="Ji L."/>
            <person name="Fetter-Pruneda I."/>
            <person name="McKenzie S.K."/>
            <person name="Li C."/>
            <person name="Hu H."/>
            <person name="Zhang G."/>
            <person name="Kronauer D.J."/>
        </authorList>
    </citation>
    <scope>NUCLEOTIDE SEQUENCE [LARGE SCALE GENOMIC DNA]</scope>
</reference>
<sequence>MVVRGKKKYASGEGAQFISRRAAVRKLQLSLKDFRKLCILKGIYPREPRNRKRAQKGDPGIKILYHKKDIQFLMHEPIIWKLRDYKIFNRKIGRAKAMKDFAKVKRYLHNHPTLKLDHIVKERYPTFIDALRDLDDCLTLCFLFSTFPSLPHIPRDQSLLCRRLTIEFLHAVMTARALRKVFVSIKGYYYQAELKGQTITWIVPHHFAFEPQAKNEVDFKLMSTFVEFYIMMLGFVNYRLYHSLNMHYPPKLSFTGDTEKMLVDEEAYMSERISALNVPLTNLDASTSTGDPVEIDQFSSETDPAKIEAARLEAEKTQNLKSLFKNVKVFINREVPREPLVFILRCFGGLVSWDKLLFVGATFDENDETITHQIVDRPSMNKQYMSRYYVQPQWVFDSVNARELLPVQKYIMGAMLPPHLSPFTESRQDQTYIPPEERALMDPDFKLNDAENELDEEAEKDDEEEEEEEEEEEKEEEEEEEKEEMEIEDLSAGSAEENEDDDDDDDDDDDAEEDEKDDEQADAQTIEKLSKEKEKEKFRLEQKKNMQVKIGERTKVDPWEKARQEKQEYRLREKMIKKKHRKLYRSMMKGREDRAKQIWLLRKKRRIHDTNEKEKRKEQQKTNHSKKSPKIRCNDELI</sequence>
<feature type="region of interest" description="Disordered" evidence="5">
    <location>
        <begin position="595"/>
        <end position="638"/>
    </location>
</feature>
<comment type="function">
    <text evidence="4">Required for maturation of ribosomal RNAs and formation of the large ribosomal subunit.</text>
</comment>
<name>A0A026WJX8_OOCBI</name>
<dbReference type="OMA" id="QKVTWIV"/>
<evidence type="ECO:0000256" key="4">
    <source>
        <dbReference type="HAMAP-Rule" id="MF_03028"/>
    </source>
</evidence>
<dbReference type="InterPro" id="IPR010613">
    <property type="entry name" value="PES"/>
</dbReference>
<keyword evidence="9" id="KW-1185">Reference proteome</keyword>
<dbReference type="AlphaFoldDB" id="A0A026WJX8"/>
<dbReference type="EMBL" id="KK107167">
    <property type="protein sequence ID" value="EZA56315.1"/>
    <property type="molecule type" value="Genomic_DNA"/>
</dbReference>
<keyword evidence="1 4" id="KW-0690">Ribosome biogenesis</keyword>
<dbReference type="GO" id="GO:0005654">
    <property type="term" value="C:nucleoplasm"/>
    <property type="evidence" value="ECO:0007669"/>
    <property type="project" value="UniProtKB-SubCell"/>
</dbReference>
<reference evidence="8" key="3">
    <citation type="submission" date="2018-07" db="EMBL/GenBank/DDBJ databases">
        <authorList>
            <person name="Mckenzie S.K."/>
            <person name="Kronauer D.J.C."/>
        </authorList>
    </citation>
    <scope>NUCLEOTIDE SEQUENCE</scope>
    <source>
        <strain evidence="8">Clonal line C1</strain>
    </source>
</reference>
<comment type="subcellular location">
    <subcellularLocation>
        <location evidence="4">Nucleus</location>
        <location evidence="4">Nucleolus</location>
    </subcellularLocation>
    <subcellularLocation>
        <location evidence="4">Nucleus</location>
        <location evidence="4">Nucleoplasm</location>
    </subcellularLocation>
</comment>
<feature type="compositionally biased region" description="Basic and acidic residues" evidence="5">
    <location>
        <begin position="528"/>
        <end position="544"/>
    </location>
</feature>
<reference evidence="8" key="2">
    <citation type="journal article" date="2018" name="Genome Res.">
        <title>The genomic architecture and molecular evolution of ant odorant receptors.</title>
        <authorList>
            <person name="McKenzie S.K."/>
            <person name="Kronauer D.J.C."/>
        </authorList>
    </citation>
    <scope>NUCLEOTIDE SEQUENCE [LARGE SCALE GENOMIC DNA]</scope>
    <source>
        <strain evidence="8">Clonal line C1</strain>
    </source>
</reference>
<dbReference type="PANTHER" id="PTHR12221:SF6">
    <property type="entry name" value="PESCADILLO HOMOLOG"/>
    <property type="match status" value="1"/>
</dbReference>
<dbReference type="Proteomes" id="UP000053097">
    <property type="component" value="Unassembled WGS sequence"/>
</dbReference>
<feature type="compositionally biased region" description="Acidic residues" evidence="5">
    <location>
        <begin position="496"/>
        <end position="521"/>
    </location>
</feature>
<proteinExistence type="inferred from homology"/>
<evidence type="ECO:0000256" key="2">
    <source>
        <dbReference type="ARBA" id="ARBA00022552"/>
    </source>
</evidence>
<dbReference type="GO" id="GO:0000463">
    <property type="term" value="P:maturation of LSU-rRNA from tricistronic rRNA transcript (SSU-rRNA, 5.8S rRNA, LSU-rRNA)"/>
    <property type="evidence" value="ECO:0007669"/>
    <property type="project" value="UniProtKB-UniRule"/>
</dbReference>
<dbReference type="EMBL" id="QOIP01000010">
    <property type="protein sequence ID" value="RLU18185.1"/>
    <property type="molecule type" value="Genomic_DNA"/>
</dbReference>
<dbReference type="SUPFAM" id="SSF52113">
    <property type="entry name" value="BRCT domain"/>
    <property type="match status" value="1"/>
</dbReference>
<feature type="compositionally biased region" description="Acidic residues" evidence="5">
    <location>
        <begin position="453"/>
        <end position="489"/>
    </location>
</feature>
<dbReference type="CDD" id="cd17709">
    <property type="entry name" value="BRCT_pescadillo_like"/>
    <property type="match status" value="1"/>
</dbReference>
<protein>
    <recommendedName>
        <fullName evidence="4">Pescadillo homolog</fullName>
    </recommendedName>
</protein>
<dbReference type="PROSITE" id="PS50172">
    <property type="entry name" value="BRCT"/>
    <property type="match status" value="1"/>
</dbReference>
<dbReference type="GO" id="GO:0000466">
    <property type="term" value="P:maturation of 5.8S rRNA from tricistronic rRNA transcript (SSU-rRNA, 5.8S rRNA, LSU-rRNA)"/>
    <property type="evidence" value="ECO:0007669"/>
    <property type="project" value="UniProtKB-UniRule"/>
</dbReference>
<feature type="domain" description="BRCT" evidence="6">
    <location>
        <begin position="319"/>
        <end position="412"/>
    </location>
</feature>
<comment type="similarity">
    <text evidence="4">Belongs to the pescadillo family.</text>
</comment>
<evidence type="ECO:0000313" key="7">
    <source>
        <dbReference type="EMBL" id="EZA56315.1"/>
    </source>
</evidence>
<dbReference type="Proteomes" id="UP000279307">
    <property type="component" value="Chromosome 10"/>
</dbReference>
<accession>A0A026WJX8</accession>
<evidence type="ECO:0000259" key="6">
    <source>
        <dbReference type="PROSITE" id="PS50172"/>
    </source>
</evidence>
<dbReference type="GO" id="GO:0003723">
    <property type="term" value="F:RNA binding"/>
    <property type="evidence" value="ECO:0007669"/>
    <property type="project" value="TreeGrafter"/>
</dbReference>
<feature type="region of interest" description="Disordered" evidence="5">
    <location>
        <begin position="453"/>
        <end position="544"/>
    </location>
</feature>
<dbReference type="GO" id="GO:0043021">
    <property type="term" value="F:ribonucleoprotein complex binding"/>
    <property type="evidence" value="ECO:0007669"/>
    <property type="project" value="UniProtKB-UniRule"/>
</dbReference>
<dbReference type="OrthoDB" id="10264910at2759"/>